<dbReference type="HOGENOM" id="CLU_2180890_0_0_10"/>
<protein>
    <submittedName>
        <fullName evidence="1">Uncharacterized protein</fullName>
    </submittedName>
</protein>
<dbReference type="RefSeq" id="WP_008513049.1">
    <property type="nucleotide sequence ID" value="NZ_CM001403.1"/>
</dbReference>
<name>H1Y410_9SPHI</name>
<keyword evidence="2" id="KW-1185">Reference proteome</keyword>
<gene>
    <name evidence="1" type="ORF">Mucpa_6906</name>
</gene>
<dbReference type="AlphaFoldDB" id="H1Y410"/>
<proteinExistence type="predicted"/>
<dbReference type="Proteomes" id="UP000002774">
    <property type="component" value="Chromosome"/>
</dbReference>
<evidence type="ECO:0000313" key="2">
    <source>
        <dbReference type="Proteomes" id="UP000002774"/>
    </source>
</evidence>
<evidence type="ECO:0000313" key="1">
    <source>
        <dbReference type="EMBL" id="EHQ30955.1"/>
    </source>
</evidence>
<sequence length="109" mass="12461">MKDTSSKPLTWVPQSLSVEELLNRNLTIADFERNQDQYIEQIVMYSAVRPWASLTFWALVESSLFVEVLSPAPGVLGLLLSYLEIYTKCPWGIRPPFATCQPGKRKTHF</sequence>
<accession>H1Y410</accession>
<reference evidence="1" key="1">
    <citation type="submission" date="2011-09" db="EMBL/GenBank/DDBJ databases">
        <title>The permanent draft genome of Mucilaginibacter paludis DSM 18603.</title>
        <authorList>
            <consortium name="US DOE Joint Genome Institute (JGI-PGF)"/>
            <person name="Lucas S."/>
            <person name="Han J."/>
            <person name="Lapidus A."/>
            <person name="Bruce D."/>
            <person name="Goodwin L."/>
            <person name="Pitluck S."/>
            <person name="Peters L."/>
            <person name="Kyrpides N."/>
            <person name="Mavromatis K."/>
            <person name="Ivanova N."/>
            <person name="Mikhailova N."/>
            <person name="Held B."/>
            <person name="Detter J.C."/>
            <person name="Tapia R."/>
            <person name="Han C."/>
            <person name="Land M."/>
            <person name="Hauser L."/>
            <person name="Markowitz V."/>
            <person name="Cheng J.-F."/>
            <person name="Hugenholtz P."/>
            <person name="Woyke T."/>
            <person name="Wu D."/>
            <person name="Tindall B."/>
            <person name="Brambilla E."/>
            <person name="Klenk H.-P."/>
            <person name="Eisen J.A."/>
        </authorList>
    </citation>
    <scope>NUCLEOTIDE SEQUENCE [LARGE SCALE GENOMIC DNA]</scope>
    <source>
        <strain evidence="1">DSM 18603</strain>
    </source>
</reference>
<organism evidence="1 2">
    <name type="scientific">Mucilaginibacter paludis DSM 18603</name>
    <dbReference type="NCBI Taxonomy" id="714943"/>
    <lineage>
        <taxon>Bacteria</taxon>
        <taxon>Pseudomonadati</taxon>
        <taxon>Bacteroidota</taxon>
        <taxon>Sphingobacteriia</taxon>
        <taxon>Sphingobacteriales</taxon>
        <taxon>Sphingobacteriaceae</taxon>
        <taxon>Mucilaginibacter</taxon>
    </lineage>
</organism>
<dbReference type="EMBL" id="CM001403">
    <property type="protein sequence ID" value="EHQ30955.1"/>
    <property type="molecule type" value="Genomic_DNA"/>
</dbReference>